<evidence type="ECO:0000256" key="1">
    <source>
        <dbReference type="SAM" id="SignalP"/>
    </source>
</evidence>
<dbReference type="SUPFAM" id="SSF56935">
    <property type="entry name" value="Porins"/>
    <property type="match status" value="1"/>
</dbReference>
<proteinExistence type="predicted"/>
<dbReference type="EMBL" id="CADCTQ010000194">
    <property type="protein sequence ID" value="CAA9254648.1"/>
    <property type="molecule type" value="Genomic_DNA"/>
</dbReference>
<sequence length="522" mass="57282">MQFKYILLLTGILSPVLAAYGQYAEDALRYSQSSVFGSARFQAMGGVNTALGADVSSVAGNPAGLGFFRKSEWSISPALGFANTRADYLGNSNQDGKSNFNIANMGIVFASPKAGVTGSAWRGGSFGISFSRLNNFQNQFTYQGVNNQTSLTNFLVEQTDELDITEAELQVDEDRIGLDIPADLSNAGLTSDVTLAQLAYLGFLIDPLDDDGDGRPDPENYYISGVGDLFRVDQRETVRTTGGHYQWNFSYGGNLNDKLYFGASLGIARLRYSSEKAFTETVLESDFQRINNFTLTDFYDASGTGFNGTLGIIYRPSDFVRFGVSATTPTYYRILEESNTTLYTEIRDRSLSGGVPNIQLETVPTDFNYTLTTPFKASGGVAFFLGKSGFLSGDVEYIAYNDAKLGRELDAGYNSDIRNNYQPTVNVRVGGEYRQDIYRVRGGFAYFGDPYDGTNDNLDRTRLAFTGGVGVRLPSFYVDLGVVHSRYNSGYMPYPLDDRSKEPSATVRNAFTNAVVSFGTFF</sequence>
<organism evidence="2">
    <name type="scientific">uncultured Cytophagales bacterium</name>
    <dbReference type="NCBI Taxonomy" id="158755"/>
    <lineage>
        <taxon>Bacteria</taxon>
        <taxon>Pseudomonadati</taxon>
        <taxon>Bacteroidota</taxon>
        <taxon>Sphingobacteriia</taxon>
        <taxon>Sphingobacteriales</taxon>
        <taxon>environmental samples</taxon>
    </lineage>
</organism>
<dbReference type="AlphaFoldDB" id="A0A6J4IL38"/>
<keyword evidence="1" id="KW-0732">Signal</keyword>
<evidence type="ECO:0008006" key="3">
    <source>
        <dbReference type="Google" id="ProtNLM"/>
    </source>
</evidence>
<dbReference type="Gene3D" id="2.40.160.60">
    <property type="entry name" value="Outer membrane protein transport protein (OMPP1/FadL/TodX)"/>
    <property type="match status" value="1"/>
</dbReference>
<feature type="chain" id="PRO_5026902791" description="Hemin receptor" evidence="1">
    <location>
        <begin position="19"/>
        <end position="522"/>
    </location>
</feature>
<gene>
    <name evidence="2" type="ORF">AVDCRST_MAG56-2153</name>
</gene>
<reference evidence="2" key="1">
    <citation type="submission" date="2020-02" db="EMBL/GenBank/DDBJ databases">
        <authorList>
            <person name="Meier V. D."/>
        </authorList>
    </citation>
    <scope>NUCLEOTIDE SEQUENCE</scope>
    <source>
        <strain evidence="2">AVDCRST_MAG56</strain>
    </source>
</reference>
<evidence type="ECO:0000313" key="2">
    <source>
        <dbReference type="EMBL" id="CAA9254648.1"/>
    </source>
</evidence>
<accession>A0A6J4IL38</accession>
<feature type="signal peptide" evidence="1">
    <location>
        <begin position="1"/>
        <end position="18"/>
    </location>
</feature>
<name>A0A6J4IL38_9SPHI</name>
<protein>
    <recommendedName>
        <fullName evidence="3">Hemin receptor</fullName>
    </recommendedName>
</protein>